<dbReference type="InterPro" id="IPR010982">
    <property type="entry name" value="Lambda_DNA-bd_dom_sf"/>
</dbReference>
<feature type="domain" description="Bacteriophage CI repressor N-terminal" evidence="1">
    <location>
        <begin position="2"/>
        <end position="43"/>
    </location>
</feature>
<dbReference type="Pfam" id="PF07022">
    <property type="entry name" value="Phage_CI_repr"/>
    <property type="match status" value="1"/>
</dbReference>
<keyword evidence="3" id="KW-1185">Reference proteome</keyword>
<dbReference type="EMBL" id="JAVHUL010000036">
    <property type="protein sequence ID" value="MDQ7918254.1"/>
    <property type="molecule type" value="Genomic_DNA"/>
</dbReference>
<reference evidence="2 3" key="1">
    <citation type="submission" date="2023-08" db="EMBL/GenBank/DDBJ databases">
        <title>Mesonia sp. MT50, isolated from deep-sea sediment of the Mariana Trench.</title>
        <authorList>
            <person name="Fu H."/>
        </authorList>
    </citation>
    <scope>NUCLEOTIDE SEQUENCE [LARGE SCALE GENOMIC DNA]</scope>
    <source>
        <strain evidence="2 3">MT50</strain>
    </source>
</reference>
<dbReference type="Proteomes" id="UP001230915">
    <property type="component" value="Unassembled WGS sequence"/>
</dbReference>
<comment type="caution">
    <text evidence="2">The sequence shown here is derived from an EMBL/GenBank/DDBJ whole genome shotgun (WGS) entry which is preliminary data.</text>
</comment>
<gene>
    <name evidence="2" type="ORF">RBU60_11765</name>
</gene>
<accession>A0ABU1A3Q3</accession>
<dbReference type="Gene3D" id="1.10.260.40">
    <property type="entry name" value="lambda repressor-like DNA-binding domains"/>
    <property type="match status" value="1"/>
</dbReference>
<proteinExistence type="predicted"/>
<protein>
    <submittedName>
        <fullName evidence="2">Helix-turn-helix domain-containing protein</fullName>
    </submittedName>
</protein>
<organism evidence="2 3">
    <name type="scientific">Mesonia profundi</name>
    <dbReference type="NCBI Taxonomy" id="3070998"/>
    <lineage>
        <taxon>Bacteria</taxon>
        <taxon>Pseudomonadati</taxon>
        <taxon>Bacteroidota</taxon>
        <taxon>Flavobacteriia</taxon>
        <taxon>Flavobacteriales</taxon>
        <taxon>Flavobacteriaceae</taxon>
        <taxon>Mesonia</taxon>
    </lineage>
</organism>
<evidence type="ECO:0000313" key="2">
    <source>
        <dbReference type="EMBL" id="MDQ7918254.1"/>
    </source>
</evidence>
<sequence>MLDQIKDYYGFRTDSEFAAHLGVKPQVLSNWKSRKTFDAELVYNKCKKLNPAWLLCQEGSMIGGQHAVQEVSEGRMPYLLKKEINTLEKQLAYLQGTYKAIEKSKDFFLKVIQEIEQDLESKKKLLKKS</sequence>
<dbReference type="InterPro" id="IPR010744">
    <property type="entry name" value="Phage_CI_N"/>
</dbReference>
<evidence type="ECO:0000259" key="1">
    <source>
        <dbReference type="Pfam" id="PF07022"/>
    </source>
</evidence>
<dbReference type="RefSeq" id="WP_308865248.1">
    <property type="nucleotide sequence ID" value="NZ_JAVHUL010000036.1"/>
</dbReference>
<name>A0ABU1A3Q3_9FLAO</name>
<evidence type="ECO:0000313" key="3">
    <source>
        <dbReference type="Proteomes" id="UP001230915"/>
    </source>
</evidence>